<dbReference type="InterPro" id="IPR046232">
    <property type="entry name" value="DUF6265"/>
</dbReference>
<sequence>MKITVLILAGLLKALTVQAQSTGREKPVFSWESAQWLTGYWVGDGFGGVSEEIWAPAKDNTMMCMYRHIKDDKVTFYEFVHLTPEGMKLKHFNPDLTGWEEKDKFVTFPLLGITEDKIIFDGLEIWRKSGNEMDVTLTYNQNGQENKEVFHYRRRVLE</sequence>
<keyword evidence="4" id="KW-1185">Reference proteome</keyword>
<dbReference type="eggNOG" id="ENOG5032AJ6">
    <property type="taxonomic scope" value="Bacteria"/>
</dbReference>
<feature type="chain" id="PRO_5003994218" description="DUF6265 domain-containing protein" evidence="1">
    <location>
        <begin position="20"/>
        <end position="158"/>
    </location>
</feature>
<feature type="domain" description="DUF6265" evidence="2">
    <location>
        <begin position="35"/>
        <end position="137"/>
    </location>
</feature>
<accession>L8JU83</accession>
<proteinExistence type="predicted"/>
<dbReference type="Proteomes" id="UP000011135">
    <property type="component" value="Unassembled WGS sequence"/>
</dbReference>
<evidence type="ECO:0000313" key="3">
    <source>
        <dbReference type="EMBL" id="ELR70852.1"/>
    </source>
</evidence>
<name>L8JU83_9BACT</name>
<reference evidence="3 4" key="1">
    <citation type="submission" date="2012-12" db="EMBL/GenBank/DDBJ databases">
        <title>Genome assembly of Fulvivirga imtechensis AK7.</title>
        <authorList>
            <person name="Nupur N."/>
            <person name="Khatri I."/>
            <person name="Kumar R."/>
            <person name="Subramanian S."/>
            <person name="Pinnaka A."/>
        </authorList>
    </citation>
    <scope>NUCLEOTIDE SEQUENCE [LARGE SCALE GENOMIC DNA]</scope>
    <source>
        <strain evidence="3 4">AK7</strain>
    </source>
</reference>
<dbReference type="OrthoDB" id="7567258at2"/>
<evidence type="ECO:0000256" key="1">
    <source>
        <dbReference type="SAM" id="SignalP"/>
    </source>
</evidence>
<evidence type="ECO:0000313" key="4">
    <source>
        <dbReference type="Proteomes" id="UP000011135"/>
    </source>
</evidence>
<dbReference type="PATRIC" id="fig|1237149.3.peg.3048"/>
<comment type="caution">
    <text evidence="3">The sequence shown here is derived from an EMBL/GenBank/DDBJ whole genome shotgun (WGS) entry which is preliminary data.</text>
</comment>
<dbReference type="Pfam" id="PF19780">
    <property type="entry name" value="DUF6265"/>
    <property type="match status" value="1"/>
</dbReference>
<organism evidence="3 4">
    <name type="scientific">Fulvivirga imtechensis AK7</name>
    <dbReference type="NCBI Taxonomy" id="1237149"/>
    <lineage>
        <taxon>Bacteria</taxon>
        <taxon>Pseudomonadati</taxon>
        <taxon>Bacteroidota</taxon>
        <taxon>Cytophagia</taxon>
        <taxon>Cytophagales</taxon>
        <taxon>Fulvivirgaceae</taxon>
        <taxon>Fulvivirga</taxon>
    </lineage>
</organism>
<dbReference type="AlphaFoldDB" id="L8JU83"/>
<dbReference type="RefSeq" id="WP_009580651.1">
    <property type="nucleotide sequence ID" value="NZ_AMZN01000048.1"/>
</dbReference>
<feature type="signal peptide" evidence="1">
    <location>
        <begin position="1"/>
        <end position="19"/>
    </location>
</feature>
<protein>
    <recommendedName>
        <fullName evidence="2">DUF6265 domain-containing protein</fullName>
    </recommendedName>
</protein>
<dbReference type="STRING" id="1237149.C900_03287"/>
<keyword evidence="1" id="KW-0732">Signal</keyword>
<gene>
    <name evidence="3" type="ORF">C900_03287</name>
</gene>
<dbReference type="EMBL" id="AMZN01000048">
    <property type="protein sequence ID" value="ELR70852.1"/>
    <property type="molecule type" value="Genomic_DNA"/>
</dbReference>
<evidence type="ECO:0000259" key="2">
    <source>
        <dbReference type="Pfam" id="PF19780"/>
    </source>
</evidence>